<reference evidence="9" key="1">
    <citation type="journal article" date="2025" name="Foods">
        <title>Unveiling the Microbial Signatures of Arabica Coffee Cherries: Insights into Ripeness Specific Diversity, Functional Traits, and Implications for Quality and Safety.</title>
        <authorList>
            <consortium name="RefSeq"/>
            <person name="Tenea G.N."/>
            <person name="Cifuentes V."/>
            <person name="Reyes P."/>
            <person name="Cevallos-Vallejos M."/>
        </authorList>
    </citation>
    <scope>NUCLEOTIDE SEQUENCE [LARGE SCALE GENOMIC DNA]</scope>
</reference>
<protein>
    <submittedName>
        <fullName evidence="10 11">Protein NRT1/ PTR FAMILY 5.10</fullName>
    </submittedName>
</protein>
<comment type="subcellular location">
    <subcellularLocation>
        <location evidence="1">Membrane</location>
        <topology evidence="1">Multi-pass membrane protein</topology>
    </subcellularLocation>
</comment>
<keyword evidence="9" id="KW-1185">Reference proteome</keyword>
<feature type="transmembrane region" description="Helical" evidence="8">
    <location>
        <begin position="398"/>
        <end position="418"/>
    </location>
</feature>
<evidence type="ECO:0000256" key="3">
    <source>
        <dbReference type="ARBA" id="ARBA00022692"/>
    </source>
</evidence>
<comment type="similarity">
    <text evidence="2">Belongs to the major facilitator superfamily. Proton-dependent oligopeptide transporter (POT/PTR) (TC 2.A.17) family.</text>
</comment>
<evidence type="ECO:0000256" key="1">
    <source>
        <dbReference type="ARBA" id="ARBA00004141"/>
    </source>
</evidence>
<evidence type="ECO:0000313" key="10">
    <source>
        <dbReference type="RefSeq" id="XP_027090217.1"/>
    </source>
</evidence>
<evidence type="ECO:0000256" key="4">
    <source>
        <dbReference type="ARBA" id="ARBA00022989"/>
    </source>
</evidence>
<feature type="transmembrane region" description="Helical" evidence="8">
    <location>
        <begin position="137"/>
        <end position="156"/>
    </location>
</feature>
<gene>
    <name evidence="10 11" type="primary">LOC113711251</name>
</gene>
<dbReference type="GO" id="GO:0022857">
    <property type="term" value="F:transmembrane transporter activity"/>
    <property type="evidence" value="ECO:0007669"/>
    <property type="project" value="InterPro"/>
</dbReference>
<accession>A0A6P6UKE9</accession>
<reference evidence="10" key="2">
    <citation type="submission" date="2025-04" db="UniProtKB">
        <authorList>
            <consortium name="RefSeq"/>
        </authorList>
    </citation>
    <scope>IDENTIFICATION</scope>
    <source>
        <tissue evidence="10 11">Leaves</tissue>
    </source>
</reference>
<keyword evidence="4 8" id="KW-1133">Transmembrane helix</keyword>
<sequence>MSGSRVLETQTPLLETENEAGPGGWRSASFMLAGGSLERFAYYGVESNLISYLTGPIGESVATAAATVNTWIGVVSLVPVLGAYLADSVLGRYRSIIIGSLLYILGLGLLSLSAIIIPTSTSSSTYQGMNKKSGPKTGLQVLFFVSLYLVALAQGYKPCVQAFGADQFDGKHPEQSKAKSSFFNWWLCGICIGSTAAHLILHYIQDNINWALGFGIPCLAMILGLTLFLLGSRIYFFPVKRGDEERQYGRITCGLDKADDTLQHEALASSSQEEYQEDLLLNARQRSQDYRFLKNVSPAADDYSTVSDKTEVPKNVLRLFPIWITCLTYTVAYAQAATLFTKQATTLDKSIGLSFNIPAATLRTFVPLTIMLCIPIYDRIFVPVARTITKNPTGITMLQRIGAGMGISVINMAVAALIEIKRLKTAQDYHLVDIPNATLPMSFWWLVPQYILFGLADVFNQVGMQEFFYDQVPIELRSVGLSFYYGALGIGNFLSSFLVSMIDKATSQRGRESWFSDNLNHAHIDYFYWLLAGIGAVGLIIFVYLSRFYSCVEQNDSGKCSQTGLAGRLTGNP</sequence>
<dbReference type="RefSeq" id="XP_071924282.1">
    <property type="nucleotide sequence ID" value="XM_072068181.1"/>
</dbReference>
<evidence type="ECO:0000313" key="11">
    <source>
        <dbReference type="RefSeq" id="XP_071924282.1"/>
    </source>
</evidence>
<evidence type="ECO:0000256" key="2">
    <source>
        <dbReference type="ARBA" id="ARBA00005982"/>
    </source>
</evidence>
<dbReference type="FunFam" id="1.20.1250.20:FF:000410">
    <property type="entry name" value="POT family protein"/>
    <property type="match status" value="1"/>
</dbReference>
<dbReference type="PANTHER" id="PTHR11654">
    <property type="entry name" value="OLIGOPEPTIDE TRANSPORTER-RELATED"/>
    <property type="match status" value="1"/>
</dbReference>
<name>A0A6P6UKE9_COFAR</name>
<feature type="transmembrane region" description="Helical" evidence="8">
    <location>
        <begin position="210"/>
        <end position="231"/>
    </location>
</feature>
<dbReference type="RefSeq" id="XP_027090217.1">
    <property type="nucleotide sequence ID" value="XM_027234416.1"/>
</dbReference>
<feature type="transmembrane region" description="Helical" evidence="8">
    <location>
        <begin position="96"/>
        <end position="117"/>
    </location>
</feature>
<keyword evidence="5 8" id="KW-0472">Membrane</keyword>
<feature type="region of interest" description="Disordered" evidence="7">
    <location>
        <begin position="1"/>
        <end position="21"/>
    </location>
</feature>
<proteinExistence type="inferred from homology"/>
<feature type="transmembrane region" description="Helical" evidence="8">
    <location>
        <begin position="481"/>
        <end position="502"/>
    </location>
</feature>
<dbReference type="OrthoDB" id="8904098at2759"/>
<dbReference type="Proteomes" id="UP001652660">
    <property type="component" value="Chromosome 10e"/>
</dbReference>
<feature type="transmembrane region" description="Helical" evidence="8">
    <location>
        <begin position="438"/>
        <end position="460"/>
    </location>
</feature>
<feature type="transmembrane region" description="Helical" evidence="8">
    <location>
        <begin position="526"/>
        <end position="545"/>
    </location>
</feature>
<dbReference type="GeneID" id="113711251"/>
<feature type="transmembrane region" description="Helical" evidence="8">
    <location>
        <begin position="360"/>
        <end position="377"/>
    </location>
</feature>
<evidence type="ECO:0000256" key="5">
    <source>
        <dbReference type="ARBA" id="ARBA00023136"/>
    </source>
</evidence>
<feature type="transmembrane region" description="Helical" evidence="8">
    <location>
        <begin position="61"/>
        <end position="84"/>
    </location>
</feature>
<evidence type="ECO:0000256" key="7">
    <source>
        <dbReference type="SAM" id="MobiDB-lite"/>
    </source>
</evidence>
<evidence type="ECO:0000256" key="6">
    <source>
        <dbReference type="ARBA" id="ARBA00044504"/>
    </source>
</evidence>
<organism evidence="9 10">
    <name type="scientific">Coffea arabica</name>
    <name type="common">Arabian coffee</name>
    <dbReference type="NCBI Taxonomy" id="13443"/>
    <lineage>
        <taxon>Eukaryota</taxon>
        <taxon>Viridiplantae</taxon>
        <taxon>Streptophyta</taxon>
        <taxon>Embryophyta</taxon>
        <taxon>Tracheophyta</taxon>
        <taxon>Spermatophyta</taxon>
        <taxon>Magnoliopsida</taxon>
        <taxon>eudicotyledons</taxon>
        <taxon>Gunneridae</taxon>
        <taxon>Pentapetalae</taxon>
        <taxon>asterids</taxon>
        <taxon>lamiids</taxon>
        <taxon>Gentianales</taxon>
        <taxon>Rubiaceae</taxon>
        <taxon>Ixoroideae</taxon>
        <taxon>Gardenieae complex</taxon>
        <taxon>Bertiereae - Coffeeae clade</taxon>
        <taxon>Coffeeae</taxon>
        <taxon>Coffea</taxon>
    </lineage>
</organism>
<evidence type="ECO:0000256" key="8">
    <source>
        <dbReference type="SAM" id="Phobius"/>
    </source>
</evidence>
<keyword evidence="3 8" id="KW-0812">Transmembrane</keyword>
<dbReference type="Gene3D" id="1.20.1250.20">
    <property type="entry name" value="MFS general substrate transporter like domains"/>
    <property type="match status" value="1"/>
</dbReference>
<dbReference type="SUPFAM" id="SSF103473">
    <property type="entry name" value="MFS general substrate transporter"/>
    <property type="match status" value="1"/>
</dbReference>
<comment type="similarity">
    <text evidence="6">Belongs to the major facilitator superfamily. Phosphate:H(+) symporter (TC 2.A.1.9) family.</text>
</comment>
<dbReference type="InterPro" id="IPR036259">
    <property type="entry name" value="MFS_trans_sf"/>
</dbReference>
<dbReference type="AlphaFoldDB" id="A0A6P6UKE9"/>
<feature type="transmembrane region" description="Helical" evidence="8">
    <location>
        <begin position="182"/>
        <end position="204"/>
    </location>
</feature>
<feature type="compositionally biased region" description="Polar residues" evidence="7">
    <location>
        <begin position="1"/>
        <end position="13"/>
    </location>
</feature>
<evidence type="ECO:0000313" key="9">
    <source>
        <dbReference type="Proteomes" id="UP001652660"/>
    </source>
</evidence>
<dbReference type="Pfam" id="PF00854">
    <property type="entry name" value="PTR2"/>
    <property type="match status" value="1"/>
</dbReference>
<feature type="transmembrane region" description="Helical" evidence="8">
    <location>
        <begin position="319"/>
        <end position="340"/>
    </location>
</feature>
<dbReference type="GO" id="GO:0016020">
    <property type="term" value="C:membrane"/>
    <property type="evidence" value="ECO:0007669"/>
    <property type="project" value="UniProtKB-SubCell"/>
</dbReference>
<dbReference type="InterPro" id="IPR000109">
    <property type="entry name" value="POT_fam"/>
</dbReference>